<reference evidence="5 6" key="1">
    <citation type="submission" date="2017-06" db="EMBL/GenBank/DDBJ databases">
        <title>Hymenobacter amundsenii sp. nov. isolated from regoliths in Antarctica.</title>
        <authorList>
            <person name="Sedlacek I."/>
            <person name="Kralova S."/>
            <person name="Pantucek R."/>
            <person name="Svec P."/>
            <person name="Holochova P."/>
            <person name="Stankova E."/>
            <person name="Vrbovska V."/>
            <person name="Busse H.-J."/>
        </authorList>
    </citation>
    <scope>NUCLEOTIDE SEQUENCE [LARGE SCALE GENOMIC DNA]</scope>
    <source>
        <strain evidence="5 6">CCM 8682</strain>
    </source>
</reference>
<evidence type="ECO:0000256" key="3">
    <source>
        <dbReference type="ARBA" id="ARBA00023163"/>
    </source>
</evidence>
<gene>
    <name evidence="5" type="ORF">CDA63_18215</name>
</gene>
<comment type="caution">
    <text evidence="5">The sequence shown here is derived from an EMBL/GenBank/DDBJ whole genome shotgun (WGS) entry which is preliminary data.</text>
</comment>
<dbReference type="EMBL" id="NIRR01000049">
    <property type="protein sequence ID" value="OWP61676.1"/>
    <property type="molecule type" value="Genomic_DNA"/>
</dbReference>
<dbReference type="SMART" id="SM00421">
    <property type="entry name" value="HTH_LUXR"/>
    <property type="match status" value="1"/>
</dbReference>
<dbReference type="InterPro" id="IPR000792">
    <property type="entry name" value="Tscrpt_reg_LuxR_C"/>
</dbReference>
<dbReference type="OrthoDB" id="965844at2"/>
<keyword evidence="2" id="KW-0238">DNA-binding</keyword>
<evidence type="ECO:0000313" key="5">
    <source>
        <dbReference type="EMBL" id="OWP61676.1"/>
    </source>
</evidence>
<sequence>MTDEQQIQAKIAELATVADILPGVVIVLNHDCRRVLYMSAQGLGLLGATLPEITALGEEYYARYFDPDEAHDYVPKVVELLERNDLSYAVSFFQQVRTGLNSSFELHLSTARILLQGEQGQPLLTICLSYPIEPTSHISTKVQRLLDENAFLRANAARFASLTKRERQVLAGICRGLSSDELAVALFLSRLTVDTHRRNLRQKLQTNSAFELGQYARAFDLL</sequence>
<dbReference type="CDD" id="cd06170">
    <property type="entry name" value="LuxR_C_like"/>
    <property type="match status" value="1"/>
</dbReference>
<dbReference type="InterPro" id="IPR016032">
    <property type="entry name" value="Sig_transdc_resp-reg_C-effctor"/>
</dbReference>
<dbReference type="Proteomes" id="UP000197277">
    <property type="component" value="Unassembled WGS sequence"/>
</dbReference>
<keyword evidence="6" id="KW-1185">Reference proteome</keyword>
<dbReference type="GO" id="GO:0003677">
    <property type="term" value="F:DNA binding"/>
    <property type="evidence" value="ECO:0007669"/>
    <property type="project" value="UniProtKB-KW"/>
</dbReference>
<dbReference type="SUPFAM" id="SSF46894">
    <property type="entry name" value="C-terminal effector domain of the bipartite response regulators"/>
    <property type="match status" value="1"/>
</dbReference>
<dbReference type="Gene3D" id="1.10.10.10">
    <property type="entry name" value="Winged helix-like DNA-binding domain superfamily/Winged helix DNA-binding domain"/>
    <property type="match status" value="1"/>
</dbReference>
<keyword evidence="1" id="KW-0805">Transcription regulation</keyword>
<dbReference type="PROSITE" id="PS50043">
    <property type="entry name" value="HTH_LUXR_2"/>
    <property type="match status" value="1"/>
</dbReference>
<proteinExistence type="predicted"/>
<dbReference type="PANTHER" id="PTHR44688:SF16">
    <property type="entry name" value="DNA-BINDING TRANSCRIPTIONAL ACTIVATOR DEVR_DOSR"/>
    <property type="match status" value="1"/>
</dbReference>
<organism evidence="5 6">
    <name type="scientific">Hymenobacter amundsenii</name>
    <dbReference type="NCBI Taxonomy" id="2006685"/>
    <lineage>
        <taxon>Bacteria</taxon>
        <taxon>Pseudomonadati</taxon>
        <taxon>Bacteroidota</taxon>
        <taxon>Cytophagia</taxon>
        <taxon>Cytophagales</taxon>
        <taxon>Hymenobacteraceae</taxon>
        <taxon>Hymenobacter</taxon>
    </lineage>
</organism>
<keyword evidence="3" id="KW-0804">Transcription</keyword>
<evidence type="ECO:0000313" key="6">
    <source>
        <dbReference type="Proteomes" id="UP000197277"/>
    </source>
</evidence>
<dbReference type="AlphaFoldDB" id="A0A246FGM5"/>
<feature type="domain" description="HTH luxR-type" evidence="4">
    <location>
        <begin position="155"/>
        <end position="220"/>
    </location>
</feature>
<name>A0A246FGM5_9BACT</name>
<dbReference type="Pfam" id="PF00196">
    <property type="entry name" value="GerE"/>
    <property type="match status" value="1"/>
</dbReference>
<evidence type="ECO:0000256" key="1">
    <source>
        <dbReference type="ARBA" id="ARBA00023015"/>
    </source>
</evidence>
<dbReference type="RefSeq" id="WP_088465888.1">
    <property type="nucleotide sequence ID" value="NZ_NIRR01000049.1"/>
</dbReference>
<evidence type="ECO:0000259" key="4">
    <source>
        <dbReference type="PROSITE" id="PS50043"/>
    </source>
</evidence>
<dbReference type="PANTHER" id="PTHR44688">
    <property type="entry name" value="DNA-BINDING TRANSCRIPTIONAL ACTIVATOR DEVR_DOSR"/>
    <property type="match status" value="1"/>
</dbReference>
<dbReference type="GO" id="GO:0006355">
    <property type="term" value="P:regulation of DNA-templated transcription"/>
    <property type="evidence" value="ECO:0007669"/>
    <property type="project" value="InterPro"/>
</dbReference>
<dbReference type="InterPro" id="IPR036388">
    <property type="entry name" value="WH-like_DNA-bd_sf"/>
</dbReference>
<evidence type="ECO:0000256" key="2">
    <source>
        <dbReference type="ARBA" id="ARBA00023125"/>
    </source>
</evidence>
<protein>
    <submittedName>
        <fullName evidence="5">Helix-turn-helix transcriptional regulator</fullName>
    </submittedName>
</protein>
<accession>A0A246FGM5</accession>
<dbReference type="PRINTS" id="PR00038">
    <property type="entry name" value="HTHLUXR"/>
</dbReference>